<feature type="transmembrane region" description="Helical" evidence="1">
    <location>
        <begin position="44"/>
        <end position="63"/>
    </location>
</feature>
<evidence type="ECO:0000256" key="1">
    <source>
        <dbReference type="SAM" id="Phobius"/>
    </source>
</evidence>
<sequence>MSPLSGLLCVIAGIGIYCAMPKQRLPTGAVRPAVQPGVLVTDAIGYVIGVPLFCLSLLGAAYGTGSATSLLFLTLLIPASFSILIFMTAIRQETSWIRFFGNGFEVTQLGLKARVRYTDLSSMRVRQVRLSRGLGWFFATLGSGTRRRIALLGDAEDSKTLIFVSKGGTEFAVSSEMIPDLQRVLIGMDRAGVELPEGISERERKKIRRVRERMYRKPDEPNMEQLDVARIAATVRKYQQRNA</sequence>
<evidence type="ECO:0000313" key="2">
    <source>
        <dbReference type="EMBL" id="MBS8262060.1"/>
    </source>
</evidence>
<reference evidence="2" key="2">
    <citation type="journal article" date="2021" name="Microorganisms">
        <title>Bacterial Dimethylsulfoniopropionate Biosynthesis in the East China Sea.</title>
        <authorList>
            <person name="Liu J."/>
            <person name="Zhang Y."/>
            <person name="Liu J."/>
            <person name="Zhong H."/>
            <person name="Williams B.T."/>
            <person name="Zheng Y."/>
            <person name="Curson A.R.J."/>
            <person name="Sun C."/>
            <person name="Sun H."/>
            <person name="Song D."/>
            <person name="Wagner Mackenzie B."/>
            <person name="Bermejo Martinez A."/>
            <person name="Todd J.D."/>
            <person name="Zhang X.H."/>
        </authorList>
    </citation>
    <scope>NUCLEOTIDE SEQUENCE</scope>
    <source>
        <strain evidence="2">AESS21</strain>
    </source>
</reference>
<keyword evidence="1" id="KW-0812">Transmembrane</keyword>
<evidence type="ECO:0000313" key="3">
    <source>
        <dbReference type="Proteomes" id="UP000705379"/>
    </source>
</evidence>
<comment type="caution">
    <text evidence="2">The sequence shown here is derived from an EMBL/GenBank/DDBJ whole genome shotgun (WGS) entry which is preliminary data.</text>
</comment>
<keyword evidence="1" id="KW-1133">Transmembrane helix</keyword>
<dbReference type="EMBL" id="QTKU01000004">
    <property type="protein sequence ID" value="MBS8262060.1"/>
    <property type="molecule type" value="Genomic_DNA"/>
</dbReference>
<evidence type="ECO:0008006" key="4">
    <source>
        <dbReference type="Google" id="ProtNLM"/>
    </source>
</evidence>
<proteinExistence type="predicted"/>
<reference evidence="2" key="1">
    <citation type="submission" date="2018-08" db="EMBL/GenBank/DDBJ databases">
        <authorList>
            <person name="Jin W."/>
            <person name="Wang H."/>
            <person name="Yang Y."/>
            <person name="Li M."/>
            <person name="Liu J."/>
        </authorList>
    </citation>
    <scope>NUCLEOTIDE SEQUENCE</scope>
    <source>
        <strain evidence="2">AESS21</strain>
    </source>
</reference>
<name>A0A944GV12_9HYPH</name>
<organism evidence="2 3">
    <name type="scientific">Roseibium polysiphoniae</name>
    <dbReference type="NCBI Taxonomy" id="2571221"/>
    <lineage>
        <taxon>Bacteria</taxon>
        <taxon>Pseudomonadati</taxon>
        <taxon>Pseudomonadota</taxon>
        <taxon>Alphaproteobacteria</taxon>
        <taxon>Hyphomicrobiales</taxon>
        <taxon>Stappiaceae</taxon>
        <taxon>Roseibium</taxon>
    </lineage>
</organism>
<gene>
    <name evidence="2" type="ORF">DYI23_17665</name>
</gene>
<protein>
    <recommendedName>
        <fullName evidence="4">PH domain-containing protein</fullName>
    </recommendedName>
</protein>
<dbReference type="AlphaFoldDB" id="A0A944GV12"/>
<feature type="transmembrane region" description="Helical" evidence="1">
    <location>
        <begin position="70"/>
        <end position="90"/>
    </location>
</feature>
<keyword evidence="1" id="KW-0472">Membrane</keyword>
<dbReference type="Proteomes" id="UP000705379">
    <property type="component" value="Unassembled WGS sequence"/>
</dbReference>
<accession>A0A944GV12</accession>